<feature type="region of interest" description="Disordered" evidence="1">
    <location>
        <begin position="972"/>
        <end position="1041"/>
    </location>
</feature>
<accession>A0AAD3DWB2</accession>
<feature type="region of interest" description="Disordered" evidence="1">
    <location>
        <begin position="243"/>
        <end position="283"/>
    </location>
</feature>
<keyword evidence="2" id="KW-0812">Transmembrane</keyword>
<feature type="compositionally biased region" description="Low complexity" evidence="1">
    <location>
        <begin position="253"/>
        <end position="263"/>
    </location>
</feature>
<feature type="region of interest" description="Disordered" evidence="1">
    <location>
        <begin position="860"/>
        <end position="897"/>
    </location>
</feature>
<organism evidence="3 4">
    <name type="scientific">Astrephomene gubernaculifera</name>
    <dbReference type="NCBI Taxonomy" id="47775"/>
    <lineage>
        <taxon>Eukaryota</taxon>
        <taxon>Viridiplantae</taxon>
        <taxon>Chlorophyta</taxon>
        <taxon>core chlorophytes</taxon>
        <taxon>Chlorophyceae</taxon>
        <taxon>CS clade</taxon>
        <taxon>Chlamydomonadales</taxon>
        <taxon>Astrephomenaceae</taxon>
        <taxon>Astrephomene</taxon>
    </lineage>
</organism>
<dbReference type="EMBL" id="BMAR01000023">
    <property type="protein sequence ID" value="GFR48317.1"/>
    <property type="molecule type" value="Genomic_DNA"/>
</dbReference>
<feature type="compositionally biased region" description="Polar residues" evidence="1">
    <location>
        <begin position="1018"/>
        <end position="1041"/>
    </location>
</feature>
<feature type="compositionally biased region" description="Low complexity" evidence="1">
    <location>
        <begin position="1221"/>
        <end position="1231"/>
    </location>
</feature>
<gene>
    <name evidence="3" type="ORF">Agub_g10199</name>
</gene>
<comment type="caution">
    <text evidence="3">The sequence shown here is derived from an EMBL/GenBank/DDBJ whole genome shotgun (WGS) entry which is preliminary data.</text>
</comment>
<feature type="compositionally biased region" description="Polar residues" evidence="1">
    <location>
        <begin position="972"/>
        <end position="981"/>
    </location>
</feature>
<proteinExistence type="predicted"/>
<sequence>MADSLLPTGVGEVMSARLDWRYTPLKLGRELLTTNGCDLKVILDQQASQENGQQKSHAGAAFDDFLVCWHSSEDKEPVYVHKSRNLSFALARGGCSSYTFRTGATWRNRRSLSLLTGPRLHDIHIKFEGPHLGDLPEDFHARLQAFLTDILHMPALHVAVEQGCVHLLVTLLEISRGAALLGTSATRLRRRWLARPSSLDPTQLPMRLLTFMHGVLPEGAAPQRVTVCHNGNSYELDASAVHTNESARRRTEAAPAGAEAGPGVHEEARPKSQLAPPHVPPHDACRAEACSSVSGALRTHLAVPHGVPVSGPAGVGAHVGRVTAAARSSTLLGCHSHVTHESLSVTWGSSIVNRRQVAGKAPTQMGYPGVLDSNPRGVSSASNAAAAAAAASSAGGSLYRHAVAAAAAGGVGSGDSGIPPAFIDVIISGAGADGGSGSGSGGQCSRVPVCSIEVPSALNMQPGLGRRAHGNSGHGGDHNSSQGGINGDTYGLGAIDLGWIECGTATRCVGGVPYMQTLQPLGPPSSYGFPQPALPAQGHVGSADAATSSATAVAGVNVASPAAATGIMPDANRLHGSVLQRQQLGLYGEPSCSPQRQDLQLRTRPSVSTAATSMGPEPLPSLRPSLSSTTPDPDRCSRSVHDAGLFLGEANGMAVFPGNSVAHIRAIAAVTPIDPRDLNSRLLDGVAASSTAWDEDLEVCNAPTGMTEASRLLNSSQRQHGMFAMAATSAAGIAHRRQHQHQPSRTALSHAAAPSRRDAATAPIGSITAGVAALPPAAGHLEMRGAAFGGGAASVGGGSGGSIEVRTALAAAAAAETRQSTVIAAASTSGSVESPGRGFAVLPTSPQQDLYGDAADSAANSPLGGRRPHNVVNVVPSGRAPGTDTRGTRTAASGDATTAGAVAVSSSTASGGAATVSTASFQQQFVNRCASAEAPPASAGGGSSGRAFARVTPPLVAGQGASNVVTLGSTTVHSPSQQAASGTAAGPTDHHTQHSAHNKALPQPQLYPSNPLRPANVRTGNRQGHQRATSGSNLSNRSGNQSSILSWGVDALEALMRPPMPPAQFTSAGSAATAGHARPPAVQLLGPAVVIWPSTMSMAAAAARMLPAAAAAAAAAAEAAGNGVSLNMHCPDVIAWSGVPRGRSRGAIRDMVTGDECGGRRGSNSDSCTNSVLEGAGDGAGAQQALGAVHVSQLVAWSRGGTIPVEQSDDSLEKRTRVTLLLPQQPLHPAPSNTTGGGPEPDGDAGATAAAVPAATAAALTSAPGSFHSTVIRLVNVAWRRGRALGPVCPVLLLPPGMEDVAAELIALAPPSPPQQPSPTAAAPSLVASYQTFLSDFGLWLEAVQILAAASAGPASFQRSSLALVSTHSQGASVPVSYSSAGATPATSYTTDVPAIAAAVSAGGYGGGGGGSPAAAIVKTATDSPTGESQVADMRSAKSSAPPPAEVASPFCTAAIPDIQHPLHPAVPSASAVPSPSHSPTASCPNVILNTSAGASSCSTDSCERLARIAEEVLNLGCDLLSFTVARGAVAAARLLLNMLVTHGSCIQALPALAASSPLASMTGSVVSAIAAVPNKGTNSIGAAVTATATAAGVSPGRMRLPASDTDAGFQPLAQQQPQPQQRRPALLFAILEACRTGNNACHTLLHLAILSRSLPMLQLVAVEWPQELGLPPSELNRVDRFGRAPADYLTLGIRGRGGRSIGVAAAAAAAAELLRGLGPPSAAPAEPLSPPAGDLWGLHQLRRTAGGSEDAPWRASASAAARTSPPRATQGLGGGAALVGIAEEASSPSLRLLRALSQGGARSPLRGARGSGGSSGFEVDTNANSPRYGGMAAVGSGDGGAAAAAAGGGAGSAGSEEVRHAGLDMDRQEEGDGLGGATLLASGGQAAVMLYGSNNNNDSNDSAVSTLQSGRLSGMFVAESWDGTATVTTTQGSLQRHMDVERPLAAAAPGVMVVAAGDDWERRLQRRPLNAALLLLLGSVQALVSIVSAMPHARALPPSASLLDLPAALTWLPSLPLVLAALVAAAAELLLPPRLLAAAPWLPAAVTSVGRAVAGVLTMAAAEHLPYGPVAGAADADFRAEAGAVGAMGGAGMPAMMAAEGLPEEAGGGGGFAVCVGAAARFALMTLAPVALETIQPSLRMVLLASEYGMPVLYLFLYGKGTAGVIAWLPCMAACVISGAALAALLPTWARSRTSGNS</sequence>
<feature type="region of interest" description="Disordered" evidence="1">
    <location>
        <begin position="735"/>
        <end position="759"/>
    </location>
</feature>
<feature type="transmembrane region" description="Helical" evidence="2">
    <location>
        <begin position="2166"/>
        <end position="2187"/>
    </location>
</feature>
<keyword evidence="2" id="KW-0472">Membrane</keyword>
<feature type="compositionally biased region" description="Low complexity" evidence="1">
    <location>
        <begin position="888"/>
        <end position="897"/>
    </location>
</feature>
<feature type="region of interest" description="Disordered" evidence="1">
    <location>
        <begin position="590"/>
        <end position="637"/>
    </location>
</feature>
<reference evidence="3 4" key="1">
    <citation type="journal article" date="2021" name="Sci. Rep.">
        <title>Genome sequencing of the multicellular alga Astrephomene provides insights into convergent evolution of germ-soma differentiation.</title>
        <authorList>
            <person name="Yamashita S."/>
            <person name="Yamamoto K."/>
            <person name="Matsuzaki R."/>
            <person name="Suzuki S."/>
            <person name="Yamaguchi H."/>
            <person name="Hirooka S."/>
            <person name="Minakuchi Y."/>
            <person name="Miyagishima S."/>
            <person name="Kawachi M."/>
            <person name="Toyoda A."/>
            <person name="Nozaki H."/>
        </authorList>
    </citation>
    <scope>NUCLEOTIDE SEQUENCE [LARGE SCALE GENOMIC DNA]</scope>
    <source>
        <strain evidence="3 4">NIES-4017</strain>
    </source>
</reference>
<evidence type="ECO:0000256" key="1">
    <source>
        <dbReference type="SAM" id="MobiDB-lite"/>
    </source>
</evidence>
<name>A0AAD3DWB2_9CHLO</name>
<evidence type="ECO:0000256" key="2">
    <source>
        <dbReference type="SAM" id="Phobius"/>
    </source>
</evidence>
<feature type="compositionally biased region" description="Low complexity" evidence="1">
    <location>
        <begin position="620"/>
        <end position="631"/>
    </location>
</feature>
<feature type="compositionally biased region" description="Low complexity" evidence="1">
    <location>
        <begin position="1754"/>
        <end position="1771"/>
    </location>
</feature>
<feature type="region of interest" description="Disordered" evidence="1">
    <location>
        <begin position="1747"/>
        <end position="1772"/>
    </location>
</feature>
<feature type="region of interest" description="Disordered" evidence="1">
    <location>
        <begin position="1221"/>
        <end position="1250"/>
    </location>
</feature>
<keyword evidence="2" id="KW-1133">Transmembrane helix</keyword>
<feature type="region of interest" description="Disordered" evidence="1">
    <location>
        <begin position="1802"/>
        <end position="1823"/>
    </location>
</feature>
<evidence type="ECO:0000313" key="3">
    <source>
        <dbReference type="EMBL" id="GFR48317.1"/>
    </source>
</evidence>
<dbReference type="Proteomes" id="UP001054857">
    <property type="component" value="Unassembled WGS sequence"/>
</dbReference>
<evidence type="ECO:0000313" key="4">
    <source>
        <dbReference type="Proteomes" id="UP001054857"/>
    </source>
</evidence>
<protein>
    <submittedName>
        <fullName evidence="3">Uncharacterized protein</fullName>
    </submittedName>
</protein>
<feature type="region of interest" description="Disordered" evidence="1">
    <location>
        <begin position="461"/>
        <end position="484"/>
    </location>
</feature>
<feature type="compositionally biased region" description="Polar residues" evidence="1">
    <location>
        <begin position="592"/>
        <end position="612"/>
    </location>
</feature>
<keyword evidence="4" id="KW-1185">Reference proteome</keyword>